<dbReference type="PANTHER" id="PTHR43537">
    <property type="entry name" value="TRANSCRIPTIONAL REGULATOR, GNTR FAMILY"/>
    <property type="match status" value="1"/>
</dbReference>
<dbReference type="PROSITE" id="PS50949">
    <property type="entry name" value="HTH_GNTR"/>
    <property type="match status" value="1"/>
</dbReference>
<reference evidence="5 6" key="1">
    <citation type="submission" date="2017-07" db="EMBL/GenBank/DDBJ databases">
        <title>Draft whole genome sequences of clinical Proprionibacteriaceae strains.</title>
        <authorList>
            <person name="Bernier A.-M."/>
            <person name="Bernard K."/>
            <person name="Domingo M.-C."/>
        </authorList>
    </citation>
    <scope>NUCLEOTIDE SEQUENCE [LARGE SCALE GENOMIC DNA]</scope>
    <source>
        <strain evidence="5 6">NML 130396</strain>
    </source>
</reference>
<protein>
    <submittedName>
        <fullName evidence="5">GntR family transcriptional regulator</fullName>
    </submittedName>
</protein>
<dbReference type="PRINTS" id="PR00035">
    <property type="entry name" value="HTHGNTR"/>
</dbReference>
<comment type="caution">
    <text evidence="5">The sequence shown here is derived from an EMBL/GenBank/DDBJ whole genome shotgun (WGS) entry which is preliminary data.</text>
</comment>
<dbReference type="SUPFAM" id="SSF46785">
    <property type="entry name" value="Winged helix' DNA-binding domain"/>
    <property type="match status" value="1"/>
</dbReference>
<name>A0A255H2Q5_9ACTN</name>
<evidence type="ECO:0000313" key="6">
    <source>
        <dbReference type="Proteomes" id="UP000216311"/>
    </source>
</evidence>
<dbReference type="InterPro" id="IPR036390">
    <property type="entry name" value="WH_DNA-bd_sf"/>
</dbReference>
<dbReference type="Proteomes" id="UP000216311">
    <property type="component" value="Unassembled WGS sequence"/>
</dbReference>
<dbReference type="InterPro" id="IPR011711">
    <property type="entry name" value="GntR_C"/>
</dbReference>
<dbReference type="GO" id="GO:0003677">
    <property type="term" value="F:DNA binding"/>
    <property type="evidence" value="ECO:0007669"/>
    <property type="project" value="UniProtKB-KW"/>
</dbReference>
<evidence type="ECO:0000256" key="3">
    <source>
        <dbReference type="ARBA" id="ARBA00023163"/>
    </source>
</evidence>
<keyword evidence="6" id="KW-1185">Reference proteome</keyword>
<dbReference type="Gene3D" id="1.20.120.530">
    <property type="entry name" value="GntR ligand-binding domain-like"/>
    <property type="match status" value="1"/>
</dbReference>
<dbReference type="Pfam" id="PF07729">
    <property type="entry name" value="FCD"/>
    <property type="match status" value="1"/>
</dbReference>
<accession>A0A255H2Q5</accession>
<sequence>MTVLGPIQQVSTAELIAGQLREAIATGEYAPGQQVSEQALAERLGVSRGPLREAMQRLTQEGLLTGQRNRGLFVMELDAAAVRDIYLARTAIERQAVAHLIETGRSASADALAPLERRMAQLESTDPAISDTDLEYHRLLVGLTESPRLIRMHDSLLLQLRLCLTAMQPTYDSSEHRVKEHGDLFRAVVAGDLELADRLLVAHMRDGQRRVLEVNGWA</sequence>
<evidence type="ECO:0000259" key="4">
    <source>
        <dbReference type="PROSITE" id="PS50949"/>
    </source>
</evidence>
<organism evidence="5 6">
    <name type="scientific">Enemella dayhoffiae</name>
    <dbReference type="NCBI Taxonomy" id="2016507"/>
    <lineage>
        <taxon>Bacteria</taxon>
        <taxon>Bacillati</taxon>
        <taxon>Actinomycetota</taxon>
        <taxon>Actinomycetes</taxon>
        <taxon>Propionibacteriales</taxon>
        <taxon>Propionibacteriaceae</taxon>
        <taxon>Enemella</taxon>
    </lineage>
</organism>
<evidence type="ECO:0000256" key="1">
    <source>
        <dbReference type="ARBA" id="ARBA00023015"/>
    </source>
</evidence>
<keyword evidence="2" id="KW-0238">DNA-binding</keyword>
<dbReference type="PANTHER" id="PTHR43537:SF45">
    <property type="entry name" value="GNTR FAMILY REGULATORY PROTEIN"/>
    <property type="match status" value="1"/>
</dbReference>
<dbReference type="GO" id="GO:0003700">
    <property type="term" value="F:DNA-binding transcription factor activity"/>
    <property type="evidence" value="ECO:0007669"/>
    <property type="project" value="InterPro"/>
</dbReference>
<gene>
    <name evidence="5" type="ORF">CGZ93_12080</name>
</gene>
<evidence type="ECO:0000313" key="5">
    <source>
        <dbReference type="EMBL" id="OYO20944.1"/>
    </source>
</evidence>
<dbReference type="RefSeq" id="WP_094364375.1">
    <property type="nucleotide sequence ID" value="NZ_NMVQ01000023.1"/>
</dbReference>
<dbReference type="OrthoDB" id="8663149at2"/>
<dbReference type="InterPro" id="IPR008920">
    <property type="entry name" value="TF_FadR/GntR_C"/>
</dbReference>
<evidence type="ECO:0000256" key="2">
    <source>
        <dbReference type="ARBA" id="ARBA00023125"/>
    </source>
</evidence>
<dbReference type="CDD" id="cd07377">
    <property type="entry name" value="WHTH_GntR"/>
    <property type="match status" value="1"/>
</dbReference>
<dbReference type="SMART" id="SM00895">
    <property type="entry name" value="FCD"/>
    <property type="match status" value="1"/>
</dbReference>
<dbReference type="InterPro" id="IPR000524">
    <property type="entry name" value="Tscrpt_reg_HTH_GntR"/>
</dbReference>
<dbReference type="Pfam" id="PF00392">
    <property type="entry name" value="GntR"/>
    <property type="match status" value="1"/>
</dbReference>
<keyword evidence="3" id="KW-0804">Transcription</keyword>
<dbReference type="AlphaFoldDB" id="A0A255H2Q5"/>
<keyword evidence="1" id="KW-0805">Transcription regulation</keyword>
<dbReference type="EMBL" id="NMVQ01000023">
    <property type="protein sequence ID" value="OYO20944.1"/>
    <property type="molecule type" value="Genomic_DNA"/>
</dbReference>
<dbReference type="SMART" id="SM00345">
    <property type="entry name" value="HTH_GNTR"/>
    <property type="match status" value="1"/>
</dbReference>
<proteinExistence type="predicted"/>
<dbReference type="Gene3D" id="1.10.10.10">
    <property type="entry name" value="Winged helix-like DNA-binding domain superfamily/Winged helix DNA-binding domain"/>
    <property type="match status" value="1"/>
</dbReference>
<dbReference type="SUPFAM" id="SSF48008">
    <property type="entry name" value="GntR ligand-binding domain-like"/>
    <property type="match status" value="1"/>
</dbReference>
<dbReference type="InterPro" id="IPR036388">
    <property type="entry name" value="WH-like_DNA-bd_sf"/>
</dbReference>
<feature type="domain" description="HTH gntR-type" evidence="4">
    <location>
        <begin position="10"/>
        <end position="77"/>
    </location>
</feature>